<keyword evidence="2" id="KW-1185">Reference proteome</keyword>
<evidence type="ECO:0000313" key="1">
    <source>
        <dbReference type="EMBL" id="PWN53106.1"/>
    </source>
</evidence>
<dbReference type="EMBL" id="KZ819741">
    <property type="protein sequence ID" value="PWN53106.1"/>
    <property type="molecule type" value="Genomic_DNA"/>
</dbReference>
<gene>
    <name evidence="1" type="ORF">IE53DRAFT_307919</name>
</gene>
<name>A0ACD0P4X7_9BASI</name>
<evidence type="ECO:0000313" key="2">
    <source>
        <dbReference type="Proteomes" id="UP000245626"/>
    </source>
</evidence>
<organism evidence="1 2">
    <name type="scientific">Violaceomyces palustris</name>
    <dbReference type="NCBI Taxonomy" id="1673888"/>
    <lineage>
        <taxon>Eukaryota</taxon>
        <taxon>Fungi</taxon>
        <taxon>Dikarya</taxon>
        <taxon>Basidiomycota</taxon>
        <taxon>Ustilaginomycotina</taxon>
        <taxon>Ustilaginomycetes</taxon>
        <taxon>Violaceomycetales</taxon>
        <taxon>Violaceomycetaceae</taxon>
        <taxon>Violaceomyces</taxon>
    </lineage>
</organism>
<accession>A0ACD0P4X7</accession>
<reference evidence="1 2" key="1">
    <citation type="journal article" date="2018" name="Mol. Biol. Evol.">
        <title>Broad Genomic Sampling Reveals a Smut Pathogenic Ancestry of the Fungal Clade Ustilaginomycotina.</title>
        <authorList>
            <person name="Kijpornyongpan T."/>
            <person name="Mondo S.J."/>
            <person name="Barry K."/>
            <person name="Sandor L."/>
            <person name="Lee J."/>
            <person name="Lipzen A."/>
            <person name="Pangilinan J."/>
            <person name="LaButti K."/>
            <person name="Hainaut M."/>
            <person name="Henrissat B."/>
            <person name="Grigoriev I.V."/>
            <person name="Spatafora J.W."/>
            <person name="Aime M.C."/>
        </authorList>
    </citation>
    <scope>NUCLEOTIDE SEQUENCE [LARGE SCALE GENOMIC DNA]</scope>
    <source>
        <strain evidence="1 2">SA 807</strain>
    </source>
</reference>
<feature type="non-terminal residue" evidence="1">
    <location>
        <position position="326"/>
    </location>
</feature>
<sequence length="326" mass="36119">RFPLSFATSSVILILVSIFLASAIEAEAKKKVLLYSRTEGFRHYSIPTAIKIIRSLGKNNKPGWQSFATEDASKFEKKGWLEQFDAIVFVSVSGKALSHEGAENMRKYIQKGGGYMGIHEACDALHDYSWYGRLVGGFFDYHPEICHAKLRIEDHSHPSVAHLGSTWEVYDEMYNFLSNPTDVGKKLVLSADDNSYPDPVNSIAYRARLQGSPHPIAWYKEGHQLNHNPHRKLGGGLDPTRAERKAGQAGSGGDGRSFYTALGHTNKIWHQKDFQEHVLGALQWVLESPSLRSNDPTKQVGSKYTGVANNATNNPSDPTTASSSKS</sequence>
<feature type="non-terminal residue" evidence="1">
    <location>
        <position position="1"/>
    </location>
</feature>
<proteinExistence type="predicted"/>
<protein>
    <submittedName>
        <fullName evidence="1">Class I glutamine amidotransferase-like protein</fullName>
    </submittedName>
</protein>
<dbReference type="Proteomes" id="UP000245626">
    <property type="component" value="Unassembled WGS sequence"/>
</dbReference>